<dbReference type="Proteomes" id="UP000075515">
    <property type="component" value="Unassembled WGS sequence"/>
</dbReference>
<comment type="caution">
    <text evidence="1">The sequence shown here is derived from an EMBL/GenBank/DDBJ whole genome shotgun (WGS) entry which is preliminary data.</text>
</comment>
<protein>
    <recommendedName>
        <fullName evidence="3">DUF1330 domain-containing protein</fullName>
    </recommendedName>
</protein>
<evidence type="ECO:0000313" key="2">
    <source>
        <dbReference type="Proteomes" id="UP000075515"/>
    </source>
</evidence>
<dbReference type="AlphaFoldDB" id="A0A150STW4"/>
<organism evidence="1 2">
    <name type="scientific">Sorangium cellulosum</name>
    <name type="common">Polyangium cellulosum</name>
    <dbReference type="NCBI Taxonomy" id="56"/>
    <lineage>
        <taxon>Bacteria</taxon>
        <taxon>Pseudomonadati</taxon>
        <taxon>Myxococcota</taxon>
        <taxon>Polyangia</taxon>
        <taxon>Polyangiales</taxon>
        <taxon>Polyangiaceae</taxon>
        <taxon>Sorangium</taxon>
    </lineage>
</organism>
<name>A0A150STW4_SORCE</name>
<gene>
    <name evidence="1" type="ORF">BE18_30275</name>
</gene>
<sequence length="105" mass="11301">MPVTLVVILTVRCEALDAFRAYERKAAAVMARYGGAIERTVVTAPDSAGLSLKEIHIVTFPDEHAFSAYRRDGELGAVAHLRDASVVQTEILCGEEGPDYHAVSG</sequence>
<evidence type="ECO:0008006" key="3">
    <source>
        <dbReference type="Google" id="ProtNLM"/>
    </source>
</evidence>
<dbReference type="Gene3D" id="3.30.70.100">
    <property type="match status" value="1"/>
</dbReference>
<reference evidence="1 2" key="1">
    <citation type="submission" date="2014-02" db="EMBL/GenBank/DDBJ databases">
        <title>The small core and large imbalanced accessory genome model reveals a collaborative survival strategy of Sorangium cellulosum strains in nature.</title>
        <authorList>
            <person name="Han K."/>
            <person name="Peng R."/>
            <person name="Blom J."/>
            <person name="Li Y.-Z."/>
        </authorList>
    </citation>
    <scope>NUCLEOTIDE SEQUENCE [LARGE SCALE GENOMIC DNA]</scope>
    <source>
        <strain evidence="1 2">So0149</strain>
    </source>
</reference>
<dbReference type="EMBL" id="JEMC01003833">
    <property type="protein sequence ID" value="KYF78158.1"/>
    <property type="molecule type" value="Genomic_DNA"/>
</dbReference>
<evidence type="ECO:0000313" key="1">
    <source>
        <dbReference type="EMBL" id="KYF78158.1"/>
    </source>
</evidence>
<accession>A0A150STW4</accession>
<dbReference type="SUPFAM" id="SSF54909">
    <property type="entry name" value="Dimeric alpha+beta barrel"/>
    <property type="match status" value="1"/>
</dbReference>
<dbReference type="InterPro" id="IPR011008">
    <property type="entry name" value="Dimeric_a/b-barrel"/>
</dbReference>
<proteinExistence type="predicted"/>